<evidence type="ECO:0000313" key="2">
    <source>
        <dbReference type="EMBL" id="MBD8031136.1"/>
    </source>
</evidence>
<dbReference type="Pfam" id="PF04525">
    <property type="entry name" value="LOR"/>
    <property type="match status" value="1"/>
</dbReference>
<dbReference type="AlphaFoldDB" id="A0A8I0HG14"/>
<comment type="caution">
    <text evidence="2">The sequence shown here is derived from an EMBL/GenBank/DDBJ whole genome shotgun (WGS) entry which is preliminary data.</text>
</comment>
<dbReference type="GO" id="GO:0017128">
    <property type="term" value="F:phospholipid scramblase activity"/>
    <property type="evidence" value="ECO:0007669"/>
    <property type="project" value="InterPro"/>
</dbReference>
<dbReference type="Proteomes" id="UP000650224">
    <property type="component" value="Unassembled WGS sequence"/>
</dbReference>
<comment type="similarity">
    <text evidence="1">Belongs to the LOR family.</text>
</comment>
<dbReference type="InterPro" id="IPR007612">
    <property type="entry name" value="LOR"/>
</dbReference>
<evidence type="ECO:0000313" key="3">
    <source>
        <dbReference type="Proteomes" id="UP000650224"/>
    </source>
</evidence>
<organism evidence="2 3">
    <name type="scientific">Corynebacterium gallinarum</name>
    <dbReference type="NCBI Taxonomy" id="2762214"/>
    <lineage>
        <taxon>Bacteria</taxon>
        <taxon>Bacillati</taxon>
        <taxon>Actinomycetota</taxon>
        <taxon>Actinomycetes</taxon>
        <taxon>Mycobacteriales</taxon>
        <taxon>Corynebacteriaceae</taxon>
        <taxon>Corynebacterium</taxon>
    </lineage>
</organism>
<gene>
    <name evidence="2" type="ORF">H9627_12545</name>
</gene>
<evidence type="ECO:0008006" key="4">
    <source>
        <dbReference type="Google" id="ProtNLM"/>
    </source>
</evidence>
<proteinExistence type="inferred from homology"/>
<keyword evidence="3" id="KW-1185">Reference proteome</keyword>
<dbReference type="RefSeq" id="WP_191734377.1">
    <property type="nucleotide sequence ID" value="NZ_JACSPR010000011.1"/>
</dbReference>
<accession>A0A8I0HG14</accession>
<dbReference type="SUPFAM" id="SSF54518">
    <property type="entry name" value="Tubby C-terminal domain-like"/>
    <property type="match status" value="1"/>
</dbReference>
<name>A0A8I0HG14_9CORY</name>
<evidence type="ECO:0000256" key="1">
    <source>
        <dbReference type="ARBA" id="ARBA00005437"/>
    </source>
</evidence>
<dbReference type="InterPro" id="IPR025659">
    <property type="entry name" value="Tubby-like_C"/>
</dbReference>
<dbReference type="InterPro" id="IPR038595">
    <property type="entry name" value="LOR_sf"/>
</dbReference>
<dbReference type="EMBL" id="JACSPR010000011">
    <property type="protein sequence ID" value="MBD8031136.1"/>
    <property type="molecule type" value="Genomic_DNA"/>
</dbReference>
<sequence length="183" mass="20148">MSLLTHNTLMFQQVTALVTNDFAILDGEGQVAGRVETHGSLGSLLVKGSRHFTVRDVEDQPVLIVRDPLNFVRDTFELQFPDGSAFGQVRRRFVALTTRLDITLASGALIELRGNLTGLKFTFTTQGRVVARVSRTWPGLARGVLGRSAYALTFEPEAPVEIRRAVIGTMVVLDLVRHKDSNS</sequence>
<reference evidence="2 3" key="1">
    <citation type="submission" date="2020-08" db="EMBL/GenBank/DDBJ databases">
        <title>A Genomic Blueprint of the Chicken Gut Microbiome.</title>
        <authorList>
            <person name="Gilroy R."/>
            <person name="Ravi A."/>
            <person name="Getino M."/>
            <person name="Pursley I."/>
            <person name="Horton D.L."/>
            <person name="Alikhan N.-F."/>
            <person name="Baker D."/>
            <person name="Gharbi K."/>
            <person name="Hall N."/>
            <person name="Watson M."/>
            <person name="Adriaenssens E.M."/>
            <person name="Foster-Nyarko E."/>
            <person name="Jarju S."/>
            <person name="Secka A."/>
            <person name="Antonio M."/>
            <person name="Oren A."/>
            <person name="Chaudhuri R."/>
            <person name="La Ragione R.M."/>
            <person name="Hildebrand F."/>
            <person name="Pallen M.J."/>
        </authorList>
    </citation>
    <scope>NUCLEOTIDE SEQUENCE [LARGE SCALE GENOMIC DNA]</scope>
    <source>
        <strain evidence="2 3">Sa1YVA5</strain>
    </source>
</reference>
<protein>
    <recommendedName>
        <fullName evidence="4">Scramblase</fullName>
    </recommendedName>
</protein>
<dbReference type="Gene3D" id="2.40.160.200">
    <property type="entry name" value="LURP1-related"/>
    <property type="match status" value="1"/>
</dbReference>